<dbReference type="SUPFAM" id="SSF48452">
    <property type="entry name" value="TPR-like"/>
    <property type="match status" value="1"/>
</dbReference>
<dbReference type="Proteomes" id="UP001597542">
    <property type="component" value="Unassembled WGS sequence"/>
</dbReference>
<keyword evidence="3 5" id="KW-0238">DNA-binding</keyword>
<evidence type="ECO:0000256" key="5">
    <source>
        <dbReference type="PROSITE-ProRule" id="PRU01091"/>
    </source>
</evidence>
<comment type="similarity">
    <text evidence="1">Belongs to the AfsR/DnrI/RedD regulatory family.</text>
</comment>
<dbReference type="Gene3D" id="3.40.50.300">
    <property type="entry name" value="P-loop containing nucleotide triphosphate hydrolases"/>
    <property type="match status" value="1"/>
</dbReference>
<dbReference type="SUPFAM" id="SSF46894">
    <property type="entry name" value="C-terminal effector domain of the bipartite response regulators"/>
    <property type="match status" value="1"/>
</dbReference>
<keyword evidence="4" id="KW-0804">Transcription</keyword>
<dbReference type="PANTHER" id="PTHR35807">
    <property type="entry name" value="TRANSCRIPTIONAL REGULATOR REDD-RELATED"/>
    <property type="match status" value="1"/>
</dbReference>
<dbReference type="SMART" id="SM01043">
    <property type="entry name" value="BTAD"/>
    <property type="match status" value="1"/>
</dbReference>
<evidence type="ECO:0000256" key="2">
    <source>
        <dbReference type="ARBA" id="ARBA00023015"/>
    </source>
</evidence>
<evidence type="ECO:0000256" key="4">
    <source>
        <dbReference type="ARBA" id="ARBA00023163"/>
    </source>
</evidence>
<keyword evidence="2" id="KW-0805">Transcription regulation</keyword>
<dbReference type="RefSeq" id="WP_344277090.1">
    <property type="nucleotide sequence ID" value="NZ_BAAAHV010000012.1"/>
</dbReference>
<accession>A0ABW5I7D6</accession>
<dbReference type="PANTHER" id="PTHR35807:SF1">
    <property type="entry name" value="TRANSCRIPTIONAL REGULATOR REDD"/>
    <property type="match status" value="1"/>
</dbReference>
<keyword evidence="8" id="KW-1185">Reference proteome</keyword>
<dbReference type="InterPro" id="IPR001867">
    <property type="entry name" value="OmpR/PhoB-type_DNA-bd"/>
</dbReference>
<dbReference type="SMART" id="SM00862">
    <property type="entry name" value="Trans_reg_C"/>
    <property type="match status" value="1"/>
</dbReference>
<dbReference type="EMBL" id="JBHUKQ010000015">
    <property type="protein sequence ID" value="MFD2485124.1"/>
    <property type="molecule type" value="Genomic_DNA"/>
</dbReference>
<proteinExistence type="inferred from homology"/>
<evidence type="ECO:0000256" key="1">
    <source>
        <dbReference type="ARBA" id="ARBA00005820"/>
    </source>
</evidence>
<dbReference type="Pfam" id="PF00486">
    <property type="entry name" value="Trans_reg_C"/>
    <property type="match status" value="1"/>
</dbReference>
<dbReference type="InterPro" id="IPR036388">
    <property type="entry name" value="WH-like_DNA-bd_sf"/>
</dbReference>
<evidence type="ECO:0000313" key="7">
    <source>
        <dbReference type="EMBL" id="MFD2485124.1"/>
    </source>
</evidence>
<feature type="DNA-binding region" description="OmpR/PhoB-type" evidence="5">
    <location>
        <begin position="1"/>
        <end position="91"/>
    </location>
</feature>
<gene>
    <name evidence="7" type="ORF">ACFSUT_32950</name>
</gene>
<dbReference type="PRINTS" id="PR00364">
    <property type="entry name" value="DISEASERSIST"/>
</dbReference>
<dbReference type="Pfam" id="PF00931">
    <property type="entry name" value="NB-ARC"/>
    <property type="match status" value="1"/>
</dbReference>
<comment type="caution">
    <text evidence="7">The sequence shown here is derived from an EMBL/GenBank/DDBJ whole genome shotgun (WGS) entry which is preliminary data.</text>
</comment>
<dbReference type="InterPro" id="IPR011990">
    <property type="entry name" value="TPR-like_helical_dom_sf"/>
</dbReference>
<dbReference type="InterPro" id="IPR051677">
    <property type="entry name" value="AfsR-DnrI-RedD_regulator"/>
</dbReference>
<reference evidence="8" key="1">
    <citation type="journal article" date="2019" name="Int. J. Syst. Evol. Microbiol.">
        <title>The Global Catalogue of Microorganisms (GCM) 10K type strain sequencing project: providing services to taxonomists for standard genome sequencing and annotation.</title>
        <authorList>
            <consortium name="The Broad Institute Genomics Platform"/>
            <consortium name="The Broad Institute Genome Sequencing Center for Infectious Disease"/>
            <person name="Wu L."/>
            <person name="Ma J."/>
        </authorList>
    </citation>
    <scope>NUCLEOTIDE SEQUENCE [LARGE SCALE GENOMIC DNA]</scope>
    <source>
        <strain evidence="8">CGMCC 4.7638</strain>
    </source>
</reference>
<dbReference type="Pfam" id="PF03704">
    <property type="entry name" value="BTAD"/>
    <property type="match status" value="1"/>
</dbReference>
<feature type="domain" description="OmpR/PhoB-type" evidence="6">
    <location>
        <begin position="1"/>
        <end position="91"/>
    </location>
</feature>
<protein>
    <submittedName>
        <fullName evidence="7">BTAD domain-containing putative transcriptional regulator</fullName>
    </submittedName>
</protein>
<dbReference type="InterPro" id="IPR002182">
    <property type="entry name" value="NB-ARC"/>
</dbReference>
<dbReference type="InterPro" id="IPR027417">
    <property type="entry name" value="P-loop_NTPase"/>
</dbReference>
<dbReference type="InterPro" id="IPR005158">
    <property type="entry name" value="BTAD"/>
</dbReference>
<evidence type="ECO:0000259" key="6">
    <source>
        <dbReference type="PROSITE" id="PS51755"/>
    </source>
</evidence>
<dbReference type="CDD" id="cd15831">
    <property type="entry name" value="BTAD"/>
    <property type="match status" value="1"/>
</dbReference>
<dbReference type="InterPro" id="IPR016032">
    <property type="entry name" value="Sig_transdc_resp-reg_C-effctor"/>
</dbReference>
<organism evidence="7 8">
    <name type="scientific">Amycolatopsis albidoflavus</name>
    <dbReference type="NCBI Taxonomy" id="102226"/>
    <lineage>
        <taxon>Bacteria</taxon>
        <taxon>Bacillati</taxon>
        <taxon>Actinomycetota</taxon>
        <taxon>Actinomycetes</taxon>
        <taxon>Pseudonocardiales</taxon>
        <taxon>Pseudonocardiaceae</taxon>
        <taxon>Amycolatopsis</taxon>
    </lineage>
</organism>
<name>A0ABW5I7D6_9PSEU</name>
<dbReference type="Gene3D" id="1.10.10.10">
    <property type="entry name" value="Winged helix-like DNA-binding domain superfamily/Winged helix DNA-binding domain"/>
    <property type="match status" value="1"/>
</dbReference>
<sequence>MTKFRLLGPVEAHDERGPVALSATKLRTVLGALLLSRSRVVSDDRLTALLWGDRPPATAGSQIQTYMSRLRQRLGRDVEVIRRNPGYLLQAAPDQIDLYVFERLTARGRQELASGRAAEAARLLREALTMWQGPALVGVTEFLGDAERPRLEEARLAAIEDRITADLALGVPDDLVSELTRLVAEHPLRERLRARLMTALHLTGRRADALTAYAAYRGWLADELGIDPGADLQQLHASILAEPDVPAAQAALPARLPADVADFTGRQREIARVVDALRPERAAGRPAVCVVAGMAGVGKTALAVRAAHRSAADYPGGQVYVDLRAPDALATILETLGLPPENLPADIDERLRAYRDLLSGRRVLVLLDNAVDERQVRPLLPQQPGCAALVTARARLVALPGAELVDIGVLPPDDALALLSRIVGDARVAREPSAAQRIVRFCGCLPLGVRIAGARLAAKPHWKLSQLASRLADHYGRLDELQVADLEVRASVVVSYQGLDQPAQRAFRLLSLVAGRQFPAWTAAAVLDLPLARATELVESLVDVRLLEVVHVPGASQVRYRFHDLVRSLALERVAAEEPPEQRRTALRRALGWWPRDGEG</sequence>
<dbReference type="PROSITE" id="PS51755">
    <property type="entry name" value="OMPR_PHOB"/>
    <property type="match status" value="1"/>
</dbReference>
<dbReference type="Gene3D" id="1.25.40.10">
    <property type="entry name" value="Tetratricopeptide repeat domain"/>
    <property type="match status" value="1"/>
</dbReference>
<evidence type="ECO:0000256" key="3">
    <source>
        <dbReference type="ARBA" id="ARBA00023125"/>
    </source>
</evidence>
<evidence type="ECO:0000313" key="8">
    <source>
        <dbReference type="Proteomes" id="UP001597542"/>
    </source>
</evidence>
<dbReference type="SUPFAM" id="SSF52540">
    <property type="entry name" value="P-loop containing nucleoside triphosphate hydrolases"/>
    <property type="match status" value="1"/>
</dbReference>